<sequence>MSLRQPDLVPAHAGHHHVQQNQVGTLLPGRALQGRGPVRGREQGVEGLQRLDHDADVLGLVVHKEDGFGHSHAI</sequence>
<name>A0ABN4M3C3_9BACT</name>
<accession>A0ABN4M3C3</accession>
<reference evidence="2 3" key="1">
    <citation type="journal article" date="2016" name="Front. Microbiol.">
        <title>Genome Sequence of the Piezophilic, Mesophilic Sulfate-Reducing Bacterium Desulfovibrio indicus J2T.</title>
        <authorList>
            <person name="Cao J."/>
            <person name="Maignien L."/>
            <person name="Shao Z."/>
            <person name="Alain K."/>
            <person name="Jebbar M."/>
        </authorList>
    </citation>
    <scope>NUCLEOTIDE SEQUENCE [LARGE SCALE GENOMIC DNA]</scope>
    <source>
        <strain evidence="2 3">J2</strain>
    </source>
</reference>
<protein>
    <submittedName>
        <fullName evidence="2">Uncharacterized protein</fullName>
    </submittedName>
</protein>
<gene>
    <name evidence="2" type="ORF">AWY79_15965</name>
</gene>
<organism evidence="2 3">
    <name type="scientific">Pseudodesulfovibrio indicus</name>
    <dbReference type="NCBI Taxonomy" id="1716143"/>
    <lineage>
        <taxon>Bacteria</taxon>
        <taxon>Pseudomonadati</taxon>
        <taxon>Thermodesulfobacteriota</taxon>
        <taxon>Desulfovibrionia</taxon>
        <taxon>Desulfovibrionales</taxon>
        <taxon>Desulfovibrionaceae</taxon>
    </lineage>
</organism>
<evidence type="ECO:0000256" key="1">
    <source>
        <dbReference type="SAM" id="MobiDB-lite"/>
    </source>
</evidence>
<evidence type="ECO:0000313" key="3">
    <source>
        <dbReference type="Proteomes" id="UP000055611"/>
    </source>
</evidence>
<dbReference type="Proteomes" id="UP000055611">
    <property type="component" value="Chromosome"/>
</dbReference>
<proteinExistence type="predicted"/>
<keyword evidence="3" id="KW-1185">Reference proteome</keyword>
<dbReference type="EMBL" id="CP014206">
    <property type="protein sequence ID" value="AMK12487.1"/>
    <property type="molecule type" value="Genomic_DNA"/>
</dbReference>
<evidence type="ECO:0000313" key="2">
    <source>
        <dbReference type="EMBL" id="AMK12487.1"/>
    </source>
</evidence>
<feature type="region of interest" description="Disordered" evidence="1">
    <location>
        <begin position="1"/>
        <end position="39"/>
    </location>
</feature>